<evidence type="ECO:0000313" key="2">
    <source>
        <dbReference type="Proteomes" id="UP000594004"/>
    </source>
</evidence>
<name>A0A7M1RV91_9CAUD</name>
<dbReference type="KEGG" id="vg:65131757"/>
<protein>
    <submittedName>
        <fullName evidence="1">Uncharacterized protein</fullName>
    </submittedName>
</protein>
<sequence>MNKPSFDTALIAPYRAEIETWNLMGRKLLTVKVEPADLEFNDKVRKNELRLVRPIMKYIIEEIEIFGSQIVCLPDGVTPVIELNNDPSLQFKIGPAKFNEVTTDTIRQAVEFNSKTSIAGREPIFFTDYLALVEQVNRLNGFEMEKANQIAEEMLNLSKMLQDLNNLQTTNCDKYYDEIGTPLKK</sequence>
<organism evidence="1 2">
    <name type="scientific">uncultured phage cr125_1</name>
    <dbReference type="NCBI Taxonomy" id="2772091"/>
    <lineage>
        <taxon>Viruses</taxon>
        <taxon>Duplodnaviria</taxon>
        <taxon>Heunggongvirae</taxon>
        <taxon>Uroviricota</taxon>
        <taxon>Caudoviricetes</taxon>
        <taxon>Crassvirales</taxon>
        <taxon>Suoliviridae</taxon>
        <taxon>Uncouvirinae</taxon>
        <taxon>Aurodevirus</taxon>
        <taxon>Aurodevirus hominis</taxon>
    </lineage>
</organism>
<dbReference type="Proteomes" id="UP000594004">
    <property type="component" value="Segment"/>
</dbReference>
<dbReference type="EMBL" id="MT774407">
    <property type="protein sequence ID" value="QOR57609.1"/>
    <property type="molecule type" value="Genomic_DNA"/>
</dbReference>
<keyword evidence="2" id="KW-1185">Reference proteome</keyword>
<accession>A0A7M1RV91</accession>
<dbReference type="GeneID" id="65131757"/>
<reference evidence="1 2" key="1">
    <citation type="submission" date="2020-07" db="EMBL/GenBank/DDBJ databases">
        <title>Taxonomic proposal: Crassvirales, a new order of highly abundant and diverse bacterial viruses.</title>
        <authorList>
            <person name="Shkoporov A.N."/>
            <person name="Stockdale S.R."/>
            <person name="Guerin E."/>
            <person name="Ross R.P."/>
            <person name="Hill C."/>
        </authorList>
    </citation>
    <scope>NUCLEOTIDE SEQUENCE [LARGE SCALE GENOMIC DNA]</scope>
</reference>
<proteinExistence type="predicted"/>
<evidence type="ECO:0000313" key="1">
    <source>
        <dbReference type="EMBL" id="QOR57609.1"/>
    </source>
</evidence>
<dbReference type="RefSeq" id="YP_010113249.1">
    <property type="nucleotide sequence ID" value="NC_055900.1"/>
</dbReference>